<dbReference type="GeneID" id="24136596"/>
<evidence type="ECO:0000256" key="1">
    <source>
        <dbReference type="SAM" id="Phobius"/>
    </source>
</evidence>
<dbReference type="OMA" id="PEMSHEY"/>
<evidence type="ECO:0000313" key="3">
    <source>
        <dbReference type="Proteomes" id="UP000030745"/>
    </source>
</evidence>
<protein>
    <submittedName>
        <fullName evidence="2">Uncharacterized protein</fullName>
    </submittedName>
</protein>
<dbReference type="Proteomes" id="UP000030745">
    <property type="component" value="Unassembled WGS sequence"/>
</dbReference>
<gene>
    <name evidence="2" type="ORF">SPRG_14811</name>
</gene>
<sequence>MQAPDATRKPMAVPEMSHEYIPIDDGRSPSLHEPEVRGRVPAKLAQIGVLTLLMGIGLFFVGAINLSESTQAPTVDTPLRLVVVTPPPLDAMLTEPIFPLDSSFHHYTLSADDEGDGYVSADGRAFRSDHTNLFGRGVTGKIVSVDDNAFLIRSNGECCRFMDPGDEILLKPTSFASYLSVGVAEFDAGPATLWADPEETSLFWVDVHGLPLRWDYIPKSPVGKRISAGKMISMVYANFTTGTVAAPLFDVPASCTTAQRCRFD</sequence>
<keyword evidence="1" id="KW-0472">Membrane</keyword>
<organism evidence="2 3">
    <name type="scientific">Saprolegnia parasitica (strain CBS 223.65)</name>
    <dbReference type="NCBI Taxonomy" id="695850"/>
    <lineage>
        <taxon>Eukaryota</taxon>
        <taxon>Sar</taxon>
        <taxon>Stramenopiles</taxon>
        <taxon>Oomycota</taxon>
        <taxon>Saprolegniomycetes</taxon>
        <taxon>Saprolegniales</taxon>
        <taxon>Saprolegniaceae</taxon>
        <taxon>Saprolegnia</taxon>
    </lineage>
</organism>
<proteinExistence type="predicted"/>
<dbReference type="EMBL" id="KK583380">
    <property type="protein sequence ID" value="KDO18974.1"/>
    <property type="molecule type" value="Genomic_DNA"/>
</dbReference>
<dbReference type="AlphaFoldDB" id="A0A067BKG5"/>
<dbReference type="RefSeq" id="XP_012210322.1">
    <property type="nucleotide sequence ID" value="XM_012354932.1"/>
</dbReference>
<dbReference type="OrthoDB" id="75831at2759"/>
<dbReference type="KEGG" id="spar:SPRG_14811"/>
<accession>A0A067BKG5</accession>
<feature type="transmembrane region" description="Helical" evidence="1">
    <location>
        <begin position="47"/>
        <end position="66"/>
    </location>
</feature>
<reference evidence="2 3" key="1">
    <citation type="journal article" date="2013" name="PLoS Genet.">
        <title>Distinctive expansion of potential virulence genes in the genome of the oomycete fish pathogen Saprolegnia parasitica.</title>
        <authorList>
            <person name="Jiang R.H."/>
            <person name="de Bruijn I."/>
            <person name="Haas B.J."/>
            <person name="Belmonte R."/>
            <person name="Lobach L."/>
            <person name="Christie J."/>
            <person name="van den Ackerveken G."/>
            <person name="Bottin A."/>
            <person name="Bulone V."/>
            <person name="Diaz-Moreno S.M."/>
            <person name="Dumas B."/>
            <person name="Fan L."/>
            <person name="Gaulin E."/>
            <person name="Govers F."/>
            <person name="Grenville-Briggs L.J."/>
            <person name="Horner N.R."/>
            <person name="Levin J.Z."/>
            <person name="Mammella M."/>
            <person name="Meijer H.J."/>
            <person name="Morris P."/>
            <person name="Nusbaum C."/>
            <person name="Oome S."/>
            <person name="Phillips A.J."/>
            <person name="van Rooyen D."/>
            <person name="Rzeszutek E."/>
            <person name="Saraiva M."/>
            <person name="Secombes C.J."/>
            <person name="Seidl M.F."/>
            <person name="Snel B."/>
            <person name="Stassen J.H."/>
            <person name="Sykes S."/>
            <person name="Tripathy S."/>
            <person name="van den Berg H."/>
            <person name="Vega-Arreguin J.C."/>
            <person name="Wawra S."/>
            <person name="Young S.K."/>
            <person name="Zeng Q."/>
            <person name="Dieguez-Uribeondo J."/>
            <person name="Russ C."/>
            <person name="Tyler B.M."/>
            <person name="van West P."/>
        </authorList>
    </citation>
    <scope>NUCLEOTIDE SEQUENCE [LARGE SCALE GENOMIC DNA]</scope>
    <source>
        <strain evidence="2 3">CBS 223.65</strain>
    </source>
</reference>
<evidence type="ECO:0000313" key="2">
    <source>
        <dbReference type="EMBL" id="KDO18974.1"/>
    </source>
</evidence>
<keyword evidence="1" id="KW-0812">Transmembrane</keyword>
<dbReference type="VEuPathDB" id="FungiDB:SPRG_14811"/>
<keyword evidence="3" id="KW-1185">Reference proteome</keyword>
<keyword evidence="1" id="KW-1133">Transmembrane helix</keyword>
<name>A0A067BKG5_SAPPC</name>